<dbReference type="CDD" id="cd01949">
    <property type="entry name" value="GGDEF"/>
    <property type="match status" value="1"/>
</dbReference>
<dbReference type="PANTHER" id="PTHR45138">
    <property type="entry name" value="REGULATORY COMPONENTS OF SENSORY TRANSDUCTION SYSTEM"/>
    <property type="match status" value="1"/>
</dbReference>
<reference evidence="5" key="1">
    <citation type="submission" date="2021-08" db="EMBL/GenBank/DDBJ databases">
        <title>Sphingopyxis panaciterrulae sp. nov., isolated from the surface water of the Yellow Sea.</title>
        <authorList>
            <person name="Gao Z."/>
            <person name="Zhang D."/>
            <person name="Zhang A."/>
        </authorList>
    </citation>
    <scope>NUCLEOTIDE SEQUENCE</scope>
    <source>
        <strain evidence="5">XHP0097</strain>
    </source>
</reference>
<keyword evidence="3" id="KW-1133">Transmembrane helix</keyword>
<feature type="transmembrane region" description="Helical" evidence="3">
    <location>
        <begin position="6"/>
        <end position="27"/>
    </location>
</feature>
<dbReference type="InterPro" id="IPR029787">
    <property type="entry name" value="Nucleotide_cyclase"/>
</dbReference>
<name>A0ABS7MAS0_9SPHN</name>
<proteinExistence type="predicted"/>
<dbReference type="PANTHER" id="PTHR45138:SF9">
    <property type="entry name" value="DIGUANYLATE CYCLASE DGCM-RELATED"/>
    <property type="match status" value="1"/>
</dbReference>
<feature type="transmembrane region" description="Helical" evidence="3">
    <location>
        <begin position="150"/>
        <end position="168"/>
    </location>
</feature>
<dbReference type="Proteomes" id="UP001166571">
    <property type="component" value="Unassembled WGS sequence"/>
</dbReference>
<feature type="transmembrane region" description="Helical" evidence="3">
    <location>
        <begin position="36"/>
        <end position="55"/>
    </location>
</feature>
<comment type="catalytic activity">
    <reaction evidence="2">
        <text>2 GTP = 3',3'-c-di-GMP + 2 diphosphate</text>
        <dbReference type="Rhea" id="RHEA:24898"/>
        <dbReference type="ChEBI" id="CHEBI:33019"/>
        <dbReference type="ChEBI" id="CHEBI:37565"/>
        <dbReference type="ChEBI" id="CHEBI:58805"/>
        <dbReference type="EC" id="2.7.7.65"/>
    </reaction>
</comment>
<feature type="transmembrane region" description="Helical" evidence="3">
    <location>
        <begin position="188"/>
        <end position="210"/>
    </location>
</feature>
<protein>
    <recommendedName>
        <fullName evidence="1">diguanylate cyclase</fullName>
        <ecNumber evidence="1">2.7.7.65</ecNumber>
    </recommendedName>
</protein>
<dbReference type="SUPFAM" id="SSF55073">
    <property type="entry name" value="Nucleotide cyclase"/>
    <property type="match status" value="1"/>
</dbReference>
<dbReference type="PROSITE" id="PS50887">
    <property type="entry name" value="GGDEF"/>
    <property type="match status" value="1"/>
</dbReference>
<organism evidence="5 6">
    <name type="scientific">Sphingopyxis jiangsuensis</name>
    <dbReference type="NCBI Taxonomy" id="2871171"/>
    <lineage>
        <taxon>Bacteria</taxon>
        <taxon>Pseudomonadati</taxon>
        <taxon>Pseudomonadota</taxon>
        <taxon>Alphaproteobacteria</taxon>
        <taxon>Sphingomonadales</taxon>
        <taxon>Sphingomonadaceae</taxon>
        <taxon>Sphingopyxis</taxon>
    </lineage>
</organism>
<evidence type="ECO:0000313" key="5">
    <source>
        <dbReference type="EMBL" id="MBY4636130.1"/>
    </source>
</evidence>
<dbReference type="SMART" id="SM00267">
    <property type="entry name" value="GGDEF"/>
    <property type="match status" value="1"/>
</dbReference>
<dbReference type="InterPro" id="IPR000160">
    <property type="entry name" value="GGDEF_dom"/>
</dbReference>
<accession>A0ABS7MAS0</accession>
<evidence type="ECO:0000256" key="1">
    <source>
        <dbReference type="ARBA" id="ARBA00012528"/>
    </source>
</evidence>
<sequence>MTAAFVLGINLFIAGIFAVAFAVVAAISRSAHGAKWISLGYATGMATILFEYLLPTQTNPVPVGIAVFLTYLLAMTFCVVGVARHYGFDPRWPVIAGIWIVTIFTIPLTFSIPYASPHRVMLYQSPYFAMQLLILLALIESGRRLKLDLLLAGVMATAALIYASRPLIAWQLGQASLAQDYMATDYAAISQSLGAGTLVAQALVMLLVMMRDTTAEMIVRSETDPLSSVLNRRGFEFHAEAALEQGDAVLVVADLDYFKQINDNFGHAAGDGVIAHFAAIMRDAAPDDAIVGRIGGEEFAVLLPDAMLSDGRLYAETVRGRFATKQLPILGVNQRFTASFGVAQRTASDSLADLSRRADEALYRAKAGGRNLVRVELSELRAANEVA</sequence>
<gene>
    <name evidence="5" type="ORF">K5P26_03125</name>
</gene>
<keyword evidence="6" id="KW-1185">Reference proteome</keyword>
<dbReference type="RefSeq" id="WP_222135716.1">
    <property type="nucleotide sequence ID" value="NZ_JAILXK010000001.1"/>
</dbReference>
<dbReference type="EMBL" id="JAILXK010000001">
    <property type="protein sequence ID" value="MBY4636130.1"/>
    <property type="molecule type" value="Genomic_DNA"/>
</dbReference>
<evidence type="ECO:0000256" key="3">
    <source>
        <dbReference type="SAM" id="Phobius"/>
    </source>
</evidence>
<feature type="transmembrane region" description="Helical" evidence="3">
    <location>
        <begin position="61"/>
        <end position="82"/>
    </location>
</feature>
<dbReference type="EC" id="2.7.7.65" evidence="1"/>
<keyword evidence="3" id="KW-0472">Membrane</keyword>
<evidence type="ECO:0000259" key="4">
    <source>
        <dbReference type="PROSITE" id="PS50887"/>
    </source>
</evidence>
<dbReference type="NCBIfam" id="TIGR00254">
    <property type="entry name" value="GGDEF"/>
    <property type="match status" value="1"/>
</dbReference>
<dbReference type="Gene3D" id="3.30.70.270">
    <property type="match status" value="1"/>
</dbReference>
<dbReference type="InterPro" id="IPR043128">
    <property type="entry name" value="Rev_trsase/Diguanyl_cyclase"/>
</dbReference>
<comment type="caution">
    <text evidence="5">The sequence shown here is derived from an EMBL/GenBank/DDBJ whole genome shotgun (WGS) entry which is preliminary data.</text>
</comment>
<feature type="transmembrane region" description="Helical" evidence="3">
    <location>
        <begin position="94"/>
        <end position="115"/>
    </location>
</feature>
<dbReference type="Pfam" id="PF00990">
    <property type="entry name" value="GGDEF"/>
    <property type="match status" value="1"/>
</dbReference>
<feature type="domain" description="GGDEF" evidence="4">
    <location>
        <begin position="246"/>
        <end position="378"/>
    </location>
</feature>
<evidence type="ECO:0000256" key="2">
    <source>
        <dbReference type="ARBA" id="ARBA00034247"/>
    </source>
</evidence>
<evidence type="ECO:0000313" key="6">
    <source>
        <dbReference type="Proteomes" id="UP001166571"/>
    </source>
</evidence>
<dbReference type="InterPro" id="IPR050469">
    <property type="entry name" value="Diguanylate_Cyclase"/>
</dbReference>
<keyword evidence="3" id="KW-0812">Transmembrane</keyword>